<dbReference type="EC" id="3.2.1.26" evidence="3 8"/>
<feature type="domain" description="Glycosyl hydrolase family 32 N-terminal" evidence="10">
    <location>
        <begin position="12"/>
        <end position="311"/>
    </location>
</feature>
<evidence type="ECO:0000256" key="8">
    <source>
        <dbReference type="RuleBase" id="RU362110"/>
    </source>
</evidence>
<dbReference type="Gene3D" id="2.115.10.20">
    <property type="entry name" value="Glycosyl hydrolase domain, family 43"/>
    <property type="match status" value="1"/>
</dbReference>
<dbReference type="NCBIfam" id="TIGR01322">
    <property type="entry name" value="scrB_fam"/>
    <property type="match status" value="1"/>
</dbReference>
<evidence type="ECO:0000256" key="3">
    <source>
        <dbReference type="ARBA" id="ARBA00012758"/>
    </source>
</evidence>
<evidence type="ECO:0000256" key="2">
    <source>
        <dbReference type="ARBA" id="ARBA00009902"/>
    </source>
</evidence>
<dbReference type="Proteomes" id="UP001276902">
    <property type="component" value="Unassembled WGS sequence"/>
</dbReference>
<keyword evidence="9" id="KW-0963">Cytoplasm</keyword>
<keyword evidence="9" id="KW-0119">Carbohydrate metabolism</keyword>
<protein>
    <recommendedName>
        <fullName evidence="4 8">Sucrose-6-phosphate hydrolase</fullName>
        <ecNumber evidence="3 8">3.2.1.26</ecNumber>
    </recommendedName>
    <alternativeName>
        <fullName evidence="7 9">Invertase</fullName>
    </alternativeName>
</protein>
<organism evidence="12 13">
    <name type="scientific">Dielma fastidiosa</name>
    <dbReference type="NCBI Taxonomy" id="1034346"/>
    <lineage>
        <taxon>Bacteria</taxon>
        <taxon>Bacillati</taxon>
        <taxon>Bacillota</taxon>
        <taxon>Erysipelotrichia</taxon>
        <taxon>Erysipelotrichales</taxon>
        <taxon>Erysipelotrichaceae</taxon>
        <taxon>Dielma</taxon>
    </lineage>
</organism>
<comment type="pathway">
    <text evidence="1 9">Glycan biosynthesis; sucrose metabolism.</text>
</comment>
<dbReference type="GO" id="GO:0005737">
    <property type="term" value="C:cytoplasm"/>
    <property type="evidence" value="ECO:0007669"/>
    <property type="project" value="UniProtKB-SubCell"/>
</dbReference>
<keyword evidence="5 8" id="KW-0378">Hydrolase</keyword>
<dbReference type="SMART" id="SM00640">
    <property type="entry name" value="Glyco_32"/>
    <property type="match status" value="1"/>
</dbReference>
<dbReference type="InterPro" id="IPR001362">
    <property type="entry name" value="Glyco_hydro_32"/>
</dbReference>
<dbReference type="GO" id="GO:0004564">
    <property type="term" value="F:beta-fructofuranosidase activity"/>
    <property type="evidence" value="ECO:0007669"/>
    <property type="project" value="UniProtKB-EC"/>
</dbReference>
<dbReference type="InterPro" id="IPR013189">
    <property type="entry name" value="Glyco_hydro_32_C"/>
</dbReference>
<comment type="caution">
    <text evidence="12">The sequence shown here is derived from an EMBL/GenBank/DDBJ whole genome shotgun (WGS) entry which is preliminary data.</text>
</comment>
<gene>
    <name evidence="12" type="ORF">MQE39_00165</name>
</gene>
<dbReference type="SUPFAM" id="SSF75005">
    <property type="entry name" value="Arabinanase/levansucrase/invertase"/>
    <property type="match status" value="1"/>
</dbReference>
<dbReference type="RefSeq" id="WP_320882690.1">
    <property type="nucleotide sequence ID" value="NZ_BAABZA010000009.1"/>
</dbReference>
<dbReference type="PANTHER" id="PTHR43101">
    <property type="entry name" value="BETA-FRUCTOSIDASE"/>
    <property type="match status" value="1"/>
</dbReference>
<evidence type="ECO:0000259" key="11">
    <source>
        <dbReference type="Pfam" id="PF08244"/>
    </source>
</evidence>
<dbReference type="Gene3D" id="2.60.120.560">
    <property type="entry name" value="Exo-inulinase, domain 1"/>
    <property type="match status" value="1"/>
</dbReference>
<evidence type="ECO:0000313" key="13">
    <source>
        <dbReference type="Proteomes" id="UP001276902"/>
    </source>
</evidence>
<evidence type="ECO:0000256" key="7">
    <source>
        <dbReference type="ARBA" id="ARBA00033367"/>
    </source>
</evidence>
<dbReference type="InterPro" id="IPR051214">
    <property type="entry name" value="GH32_Enzymes"/>
</dbReference>
<proteinExistence type="inferred from homology"/>
<dbReference type="InterPro" id="IPR013320">
    <property type="entry name" value="ConA-like_dom_sf"/>
</dbReference>
<keyword evidence="6 8" id="KW-0326">Glycosidase</keyword>
<dbReference type="EMBL" id="JALDAW010000002">
    <property type="protein sequence ID" value="MDY5166542.1"/>
    <property type="molecule type" value="Genomic_DNA"/>
</dbReference>
<dbReference type="SUPFAM" id="SSF49899">
    <property type="entry name" value="Concanavalin A-like lectins/glucanases"/>
    <property type="match status" value="1"/>
</dbReference>
<evidence type="ECO:0000256" key="4">
    <source>
        <dbReference type="ARBA" id="ARBA00019623"/>
    </source>
</evidence>
<dbReference type="Pfam" id="PF08244">
    <property type="entry name" value="Glyco_hydro_32C"/>
    <property type="match status" value="1"/>
</dbReference>
<evidence type="ECO:0000259" key="10">
    <source>
        <dbReference type="Pfam" id="PF00251"/>
    </source>
</evidence>
<evidence type="ECO:0000256" key="9">
    <source>
        <dbReference type="RuleBase" id="RU365015"/>
    </source>
</evidence>
<dbReference type="CDD" id="cd18623">
    <property type="entry name" value="GH32_ScrB-like"/>
    <property type="match status" value="1"/>
</dbReference>
<reference evidence="12" key="1">
    <citation type="submission" date="2022-03" db="EMBL/GenBank/DDBJ databases">
        <title>First case of bacteraemia caused by Dielma fastidiosa in a patient hospitalised with diverticulitis.</title>
        <authorList>
            <person name="Forman-Ankjaer B."/>
            <person name="Hvid-Jensen F."/>
            <person name="Kobel C.M."/>
            <person name="Greve T."/>
        </authorList>
    </citation>
    <scope>NUCLEOTIDE SEQUENCE</scope>
    <source>
        <strain evidence="12">AUH_DF_2021</strain>
    </source>
</reference>
<dbReference type="InterPro" id="IPR023296">
    <property type="entry name" value="Glyco_hydro_beta-prop_sf"/>
</dbReference>
<dbReference type="Pfam" id="PF00251">
    <property type="entry name" value="Glyco_hydro_32N"/>
    <property type="match status" value="1"/>
</dbReference>
<comment type="catalytic activity">
    <reaction evidence="8">
        <text>Hydrolysis of terminal non-reducing beta-D-fructofuranoside residues in beta-D-fructofuranosides.</text>
        <dbReference type="EC" id="3.2.1.26"/>
    </reaction>
</comment>
<dbReference type="AlphaFoldDB" id="A0AB35UL33"/>
<name>A0AB35UL33_9FIRM</name>
<sequence length="460" mass="53796">MKLNNQWRNHFHIEMAKGLVNDPNGLCCINGEYKIFYQWNPAGCEHKNKHWGLVKTRDFVHYTKPRLVLKPDQPIDKDGCYSGTAVMLDQQLHLFYTGNVKHDDVRIPHQCMAVLDEKDELKFKKALIVGMPNGYTAHFRDPFYFKMKDLHCLLLGIQNADLKGRAVVYTSKDLKQWEFYGEVKTEQEDFGYMWECPNLVSFNDADAFIFSPQGLKQEGLRYQNRYQSGYILGHYDFMKNEFIHGDFYELDHGFDFYAPQVFTNENRTMMIAWMGMPDEETSYPTAEDGYLYTLTLPREITKSGNRLMQRPARELDQLRHQILLSKAESQIKEFNFPLSQTGIEIKLELSLQAKCECCFDFGGEELKLIFDPEKELLTLKKADFHYGKDACRFMHIQGKQLQLQMYLDTSVLEIFINDGEAVMSSLFYPLHELKAFKISSDQPFDMPACEIWQLKGIIYE</sequence>
<dbReference type="GO" id="GO:0005975">
    <property type="term" value="P:carbohydrate metabolic process"/>
    <property type="evidence" value="ECO:0007669"/>
    <property type="project" value="InterPro"/>
</dbReference>
<dbReference type="InterPro" id="IPR006232">
    <property type="entry name" value="Suc6P_hydrolase"/>
</dbReference>
<comment type="function">
    <text evidence="9">Enables the bacterium to metabolize sucrose as a sole carbon source.</text>
</comment>
<comment type="subcellular location">
    <subcellularLocation>
        <location evidence="9">Cytoplasm</location>
    </subcellularLocation>
</comment>
<evidence type="ECO:0000256" key="5">
    <source>
        <dbReference type="ARBA" id="ARBA00022801"/>
    </source>
</evidence>
<feature type="domain" description="Glycosyl hydrolase family 32 C-terminal" evidence="11">
    <location>
        <begin position="343"/>
        <end position="441"/>
    </location>
</feature>
<dbReference type="PANTHER" id="PTHR43101:SF1">
    <property type="entry name" value="BETA-FRUCTOSIDASE"/>
    <property type="match status" value="1"/>
</dbReference>
<dbReference type="InterPro" id="IPR013148">
    <property type="entry name" value="Glyco_hydro_32_N"/>
</dbReference>
<evidence type="ECO:0000256" key="6">
    <source>
        <dbReference type="ARBA" id="ARBA00023295"/>
    </source>
</evidence>
<comment type="similarity">
    <text evidence="2 8">Belongs to the glycosyl hydrolase 32 family.</text>
</comment>
<accession>A0AB35UL33</accession>
<evidence type="ECO:0000256" key="1">
    <source>
        <dbReference type="ARBA" id="ARBA00004914"/>
    </source>
</evidence>
<evidence type="ECO:0000313" key="12">
    <source>
        <dbReference type="EMBL" id="MDY5166542.1"/>
    </source>
</evidence>